<dbReference type="Gene3D" id="3.20.20.210">
    <property type="match status" value="1"/>
</dbReference>
<sequence length="181" mass="20469">MTPRERVYATLGFGGPDRIARDLWGERRVGKLFSQEWSRVVERFPMDFDRSPSILGSSSRADGDCSRPGTYTDDWGSVWETLKGGVAGEVICPALDDWKKLASFEPPHEMIENPALDTVESFCHSTDTFRLGEVGPGPFERLQFLRGATNLYLDLGEQPRELAGLIDMLHRFYLAHVDLWC</sequence>
<evidence type="ECO:0008006" key="2">
    <source>
        <dbReference type="Google" id="ProtNLM"/>
    </source>
</evidence>
<name>X0X4F2_9ZZZZ</name>
<dbReference type="AlphaFoldDB" id="X0X4F2"/>
<gene>
    <name evidence="1" type="ORF">S01H1_47223</name>
</gene>
<dbReference type="InterPro" id="IPR038071">
    <property type="entry name" value="UROD/MetE-like_sf"/>
</dbReference>
<organism evidence="1">
    <name type="scientific">marine sediment metagenome</name>
    <dbReference type="NCBI Taxonomy" id="412755"/>
    <lineage>
        <taxon>unclassified sequences</taxon>
        <taxon>metagenomes</taxon>
        <taxon>ecological metagenomes</taxon>
    </lineage>
</organism>
<comment type="caution">
    <text evidence="1">The sequence shown here is derived from an EMBL/GenBank/DDBJ whole genome shotgun (WGS) entry which is preliminary data.</text>
</comment>
<evidence type="ECO:0000313" key="1">
    <source>
        <dbReference type="EMBL" id="GAG19881.1"/>
    </source>
</evidence>
<dbReference type="EMBL" id="BARS01030271">
    <property type="protein sequence ID" value="GAG19881.1"/>
    <property type="molecule type" value="Genomic_DNA"/>
</dbReference>
<protein>
    <recommendedName>
        <fullName evidence="2">Uroporphyrinogen decarboxylase (URO-D) domain-containing protein</fullName>
    </recommendedName>
</protein>
<proteinExistence type="predicted"/>
<accession>X0X4F2</accession>
<reference evidence="1" key="1">
    <citation type="journal article" date="2014" name="Front. Microbiol.">
        <title>High frequency of phylogenetically diverse reductive dehalogenase-homologous genes in deep subseafloor sedimentary metagenomes.</title>
        <authorList>
            <person name="Kawai M."/>
            <person name="Futagami T."/>
            <person name="Toyoda A."/>
            <person name="Takaki Y."/>
            <person name="Nishi S."/>
            <person name="Hori S."/>
            <person name="Arai W."/>
            <person name="Tsubouchi T."/>
            <person name="Morono Y."/>
            <person name="Uchiyama I."/>
            <person name="Ito T."/>
            <person name="Fujiyama A."/>
            <person name="Inagaki F."/>
            <person name="Takami H."/>
        </authorList>
    </citation>
    <scope>NUCLEOTIDE SEQUENCE</scope>
    <source>
        <strain evidence="1">Expedition CK06-06</strain>
    </source>
</reference>
<feature type="non-terminal residue" evidence="1">
    <location>
        <position position="181"/>
    </location>
</feature>